<feature type="compositionally biased region" description="Polar residues" evidence="1">
    <location>
        <begin position="134"/>
        <end position="151"/>
    </location>
</feature>
<evidence type="ECO:0000256" key="1">
    <source>
        <dbReference type="SAM" id="MobiDB-lite"/>
    </source>
</evidence>
<name>A0A1L9SFF1_9EURO</name>
<keyword evidence="3" id="KW-1185">Reference proteome</keyword>
<proteinExistence type="predicted"/>
<dbReference type="VEuPathDB" id="FungiDB:ASPZODRAFT_143710"/>
<sequence length="151" mass="16385">MSYPTESSVVLPSPPSCRIGDDECGQSKPRRCDLPPLWGLLPSKYYIILEYLLTGEDPPSSQEAVFQSVGRALSLAADWWRKLADERRLAGSRQAVKHRQAVSAATRGSPCLPKQPLNPLQLARCKSFSGDSAGPSNQGSSPTPWSTPYGV</sequence>
<dbReference type="EMBL" id="KV878344">
    <property type="protein sequence ID" value="OJJ45833.1"/>
    <property type="molecule type" value="Genomic_DNA"/>
</dbReference>
<protein>
    <submittedName>
        <fullName evidence="2">Uncharacterized protein</fullName>
    </submittedName>
</protein>
<evidence type="ECO:0000313" key="2">
    <source>
        <dbReference type="EMBL" id="OJJ45833.1"/>
    </source>
</evidence>
<reference evidence="3" key="1">
    <citation type="journal article" date="2017" name="Genome Biol.">
        <title>Comparative genomics reveals high biological diversity and specific adaptations in the industrially and medically important fungal genus Aspergillus.</title>
        <authorList>
            <person name="de Vries R.P."/>
            <person name="Riley R."/>
            <person name="Wiebenga A."/>
            <person name="Aguilar-Osorio G."/>
            <person name="Amillis S."/>
            <person name="Uchima C.A."/>
            <person name="Anderluh G."/>
            <person name="Asadollahi M."/>
            <person name="Askin M."/>
            <person name="Barry K."/>
            <person name="Battaglia E."/>
            <person name="Bayram O."/>
            <person name="Benocci T."/>
            <person name="Braus-Stromeyer S.A."/>
            <person name="Caldana C."/>
            <person name="Canovas D."/>
            <person name="Cerqueira G.C."/>
            <person name="Chen F."/>
            <person name="Chen W."/>
            <person name="Choi C."/>
            <person name="Clum A."/>
            <person name="Dos Santos R.A."/>
            <person name="Damasio A.R."/>
            <person name="Diallinas G."/>
            <person name="Emri T."/>
            <person name="Fekete E."/>
            <person name="Flipphi M."/>
            <person name="Freyberg S."/>
            <person name="Gallo A."/>
            <person name="Gournas C."/>
            <person name="Habgood R."/>
            <person name="Hainaut M."/>
            <person name="Harispe M.L."/>
            <person name="Henrissat B."/>
            <person name="Hilden K.S."/>
            <person name="Hope R."/>
            <person name="Hossain A."/>
            <person name="Karabika E."/>
            <person name="Karaffa L."/>
            <person name="Karanyi Z."/>
            <person name="Krasevec N."/>
            <person name="Kuo A."/>
            <person name="Kusch H."/>
            <person name="LaButti K."/>
            <person name="Lagendijk E.L."/>
            <person name="Lapidus A."/>
            <person name="Levasseur A."/>
            <person name="Lindquist E."/>
            <person name="Lipzen A."/>
            <person name="Logrieco A.F."/>
            <person name="MacCabe A."/>
            <person name="Maekelae M.R."/>
            <person name="Malavazi I."/>
            <person name="Melin P."/>
            <person name="Meyer V."/>
            <person name="Mielnichuk N."/>
            <person name="Miskei M."/>
            <person name="Molnar A.P."/>
            <person name="Mule G."/>
            <person name="Ngan C.Y."/>
            <person name="Orejas M."/>
            <person name="Orosz E."/>
            <person name="Ouedraogo J.P."/>
            <person name="Overkamp K.M."/>
            <person name="Park H.-S."/>
            <person name="Perrone G."/>
            <person name="Piumi F."/>
            <person name="Punt P.J."/>
            <person name="Ram A.F."/>
            <person name="Ramon A."/>
            <person name="Rauscher S."/>
            <person name="Record E."/>
            <person name="Riano-Pachon D.M."/>
            <person name="Robert V."/>
            <person name="Roehrig J."/>
            <person name="Ruller R."/>
            <person name="Salamov A."/>
            <person name="Salih N.S."/>
            <person name="Samson R.A."/>
            <person name="Sandor E."/>
            <person name="Sanguinetti M."/>
            <person name="Schuetze T."/>
            <person name="Sepcic K."/>
            <person name="Shelest E."/>
            <person name="Sherlock G."/>
            <person name="Sophianopoulou V."/>
            <person name="Squina F.M."/>
            <person name="Sun H."/>
            <person name="Susca A."/>
            <person name="Todd R.B."/>
            <person name="Tsang A."/>
            <person name="Unkles S.E."/>
            <person name="van de Wiele N."/>
            <person name="van Rossen-Uffink D."/>
            <person name="Oliveira J.V."/>
            <person name="Vesth T.C."/>
            <person name="Visser J."/>
            <person name="Yu J.-H."/>
            <person name="Zhou M."/>
            <person name="Andersen M.R."/>
            <person name="Archer D.B."/>
            <person name="Baker S.E."/>
            <person name="Benoit I."/>
            <person name="Brakhage A.A."/>
            <person name="Braus G.H."/>
            <person name="Fischer R."/>
            <person name="Frisvad J.C."/>
            <person name="Goldman G.H."/>
            <person name="Houbraken J."/>
            <person name="Oakley B."/>
            <person name="Pocsi I."/>
            <person name="Scazzocchio C."/>
            <person name="Seiboth B."/>
            <person name="vanKuyk P.A."/>
            <person name="Wortman J."/>
            <person name="Dyer P.S."/>
            <person name="Grigoriev I.V."/>
        </authorList>
    </citation>
    <scope>NUCLEOTIDE SEQUENCE [LARGE SCALE GENOMIC DNA]</scope>
    <source>
        <strain evidence="3">CBS 506.65</strain>
    </source>
</reference>
<accession>A0A1L9SFF1</accession>
<dbReference type="RefSeq" id="XP_022580343.1">
    <property type="nucleotide sequence ID" value="XM_022724937.1"/>
</dbReference>
<dbReference type="Proteomes" id="UP000184188">
    <property type="component" value="Unassembled WGS sequence"/>
</dbReference>
<organism evidence="2 3">
    <name type="scientific">Penicilliopsis zonata CBS 506.65</name>
    <dbReference type="NCBI Taxonomy" id="1073090"/>
    <lineage>
        <taxon>Eukaryota</taxon>
        <taxon>Fungi</taxon>
        <taxon>Dikarya</taxon>
        <taxon>Ascomycota</taxon>
        <taxon>Pezizomycotina</taxon>
        <taxon>Eurotiomycetes</taxon>
        <taxon>Eurotiomycetidae</taxon>
        <taxon>Eurotiales</taxon>
        <taxon>Aspergillaceae</taxon>
        <taxon>Penicilliopsis</taxon>
    </lineage>
</organism>
<gene>
    <name evidence="2" type="ORF">ASPZODRAFT_143710</name>
</gene>
<feature type="region of interest" description="Disordered" evidence="1">
    <location>
        <begin position="91"/>
        <end position="151"/>
    </location>
</feature>
<dbReference type="GeneID" id="34611402"/>
<evidence type="ECO:0000313" key="3">
    <source>
        <dbReference type="Proteomes" id="UP000184188"/>
    </source>
</evidence>
<dbReference type="AlphaFoldDB" id="A0A1L9SFF1"/>